<feature type="domain" description="4Fe-4S ferredoxin-type" evidence="13">
    <location>
        <begin position="749"/>
        <end position="779"/>
    </location>
</feature>
<feature type="binding site" evidence="12">
    <location>
        <position position="1091"/>
    </location>
    <ligand>
        <name>[4Fe-4S] cluster</name>
        <dbReference type="ChEBI" id="CHEBI:49883"/>
        <label>3</label>
    </ligand>
</feature>
<comment type="similarity">
    <text evidence="1 9">Belongs to the pyruvate:ferredoxin/flavodoxin oxidoreductase family.</text>
</comment>
<gene>
    <name evidence="14" type="primary">nifJ</name>
    <name evidence="14" type="ORF">H4075_17010</name>
</gene>
<dbReference type="Gene3D" id="3.40.50.920">
    <property type="match status" value="1"/>
</dbReference>
<evidence type="ECO:0000256" key="8">
    <source>
        <dbReference type="ARBA" id="ARBA00023014"/>
    </source>
</evidence>
<dbReference type="Pfam" id="PF01558">
    <property type="entry name" value="POR"/>
    <property type="match status" value="1"/>
</dbReference>
<dbReference type="InterPro" id="IPR011766">
    <property type="entry name" value="TPP_enzyme_TPP-bd"/>
</dbReference>
<feature type="site" description="Important for catalytic activity" evidence="11">
    <location>
        <position position="1016"/>
    </location>
</feature>
<evidence type="ECO:0000256" key="11">
    <source>
        <dbReference type="PIRSR" id="PIRSR000159-2"/>
    </source>
</evidence>
<dbReference type="PROSITE" id="PS51379">
    <property type="entry name" value="4FE4S_FER_2"/>
    <property type="match status" value="2"/>
</dbReference>
<dbReference type="KEGG" id="lacs:H4075_17010"/>
<comment type="cofactor">
    <cofactor evidence="12">
        <name>[4Fe-4S] cluster</name>
        <dbReference type="ChEBI" id="CHEBI:49883"/>
    </cofactor>
    <text evidence="12">Binds 3 [4Fe-4S] clusters per subunit.</text>
</comment>
<keyword evidence="5 9" id="KW-0249">Electron transport</keyword>
<dbReference type="PANTHER" id="PTHR32154">
    <property type="entry name" value="PYRUVATE-FLAVODOXIN OXIDOREDUCTASE-RELATED"/>
    <property type="match status" value="1"/>
</dbReference>
<dbReference type="Gene3D" id="3.40.50.970">
    <property type="match status" value="2"/>
</dbReference>
<dbReference type="CDD" id="cd03377">
    <property type="entry name" value="TPP_PFOR_PNO"/>
    <property type="match status" value="1"/>
</dbReference>
<dbReference type="InterPro" id="IPR037112">
    <property type="entry name" value="Pyrv-flavodox_OxR_EKR_sf"/>
</dbReference>
<evidence type="ECO:0000256" key="6">
    <source>
        <dbReference type="ARBA" id="ARBA00023002"/>
    </source>
</evidence>
<dbReference type="SUPFAM" id="SSF54862">
    <property type="entry name" value="4Fe-4S ferredoxins"/>
    <property type="match status" value="1"/>
</dbReference>
<dbReference type="Pfam" id="PF01855">
    <property type="entry name" value="POR_N"/>
    <property type="match status" value="1"/>
</dbReference>
<feature type="binding site" evidence="10">
    <location>
        <begin position="1011"/>
        <end position="1016"/>
    </location>
    <ligand>
        <name>thiamine diphosphate</name>
        <dbReference type="ChEBI" id="CHEBI:58937"/>
    </ligand>
</feature>
<dbReference type="Pfam" id="PF10371">
    <property type="entry name" value="EKR"/>
    <property type="match status" value="1"/>
</dbReference>
<accession>A0A7G5XE59</accession>
<dbReference type="FunFam" id="3.30.70.20:FF:000022">
    <property type="entry name" value="Pyruvate:ferredoxin (Flavodoxin) oxidoreductase"/>
    <property type="match status" value="1"/>
</dbReference>
<reference evidence="15" key="1">
    <citation type="submission" date="2020-08" db="EMBL/GenBank/DDBJ databases">
        <title>Lacibacter sp. S13-6-6 genome sequencing.</title>
        <authorList>
            <person name="Jin L."/>
        </authorList>
    </citation>
    <scope>NUCLEOTIDE SEQUENCE [LARGE SCALE GENOMIC DNA]</scope>
    <source>
        <strain evidence="15">S13-6-6</strain>
    </source>
</reference>
<keyword evidence="15" id="KW-1185">Reference proteome</keyword>
<feature type="binding site" evidence="12">
    <location>
        <position position="768"/>
    </location>
    <ligand>
        <name>[4Fe-4S] cluster</name>
        <dbReference type="ChEBI" id="CHEBI:49883"/>
        <label>1</label>
    </ligand>
</feature>
<dbReference type="Pfam" id="PF17147">
    <property type="entry name" value="PFOR_II"/>
    <property type="match status" value="1"/>
</dbReference>
<feature type="site" description="Important for catalytic activity" evidence="11">
    <location>
        <position position="74"/>
    </location>
</feature>
<name>A0A7G5XE59_9BACT</name>
<keyword evidence="8 12" id="KW-0411">Iron-sulfur</keyword>
<keyword evidence="2 9" id="KW-0813">Transport</keyword>
<dbReference type="Proteomes" id="UP000515344">
    <property type="component" value="Chromosome"/>
</dbReference>
<dbReference type="FunFam" id="3.40.50.970:FF:000012">
    <property type="entry name" value="Pyruvate:ferredoxin (Flavodoxin) oxidoreductase"/>
    <property type="match status" value="1"/>
</dbReference>
<dbReference type="PIRSF" id="PIRSF000159">
    <property type="entry name" value="NifJ"/>
    <property type="match status" value="1"/>
</dbReference>
<dbReference type="InterPro" id="IPR019456">
    <property type="entry name" value="Pyrv-flavodox_OxRtase_EKR"/>
</dbReference>
<dbReference type="GO" id="GO:0005506">
    <property type="term" value="F:iron ion binding"/>
    <property type="evidence" value="ECO:0007669"/>
    <property type="project" value="InterPro"/>
</dbReference>
<feature type="site" description="Important for catalytic activity" evidence="11">
    <location>
        <position position="41"/>
    </location>
</feature>
<feature type="binding site" evidence="12">
    <location>
        <position position="710"/>
    </location>
    <ligand>
        <name>[4Fe-4S] cluster</name>
        <dbReference type="ChEBI" id="CHEBI:49883"/>
        <label>2</label>
    </ligand>
</feature>
<dbReference type="GO" id="GO:0022900">
    <property type="term" value="P:electron transport chain"/>
    <property type="evidence" value="ECO:0007669"/>
    <property type="project" value="InterPro"/>
</dbReference>
<dbReference type="SUPFAM" id="SSF52518">
    <property type="entry name" value="Thiamin diphosphate-binding fold (THDP-binding)"/>
    <property type="match status" value="2"/>
</dbReference>
<protein>
    <submittedName>
        <fullName evidence="14">Pyruvate:ferredoxin (Flavodoxin) oxidoreductase</fullName>
    </submittedName>
</protein>
<dbReference type="Gene3D" id="3.40.920.10">
    <property type="entry name" value="Pyruvate-ferredoxin oxidoreductase, PFOR, domain III"/>
    <property type="match status" value="1"/>
</dbReference>
<feature type="binding site" evidence="10">
    <location>
        <position position="837"/>
    </location>
    <ligand>
        <name>thiamine diphosphate</name>
        <dbReference type="ChEBI" id="CHEBI:58937"/>
    </ligand>
</feature>
<organism evidence="14 15">
    <name type="scientific">Lacibacter sediminis</name>
    <dbReference type="NCBI Taxonomy" id="2760713"/>
    <lineage>
        <taxon>Bacteria</taxon>
        <taxon>Pseudomonadati</taxon>
        <taxon>Bacteroidota</taxon>
        <taxon>Chitinophagia</taxon>
        <taxon>Chitinophagales</taxon>
        <taxon>Chitinophagaceae</taxon>
        <taxon>Lacibacter</taxon>
    </lineage>
</organism>
<dbReference type="SUPFAM" id="SSF52922">
    <property type="entry name" value="TK C-terminal domain-like"/>
    <property type="match status" value="1"/>
</dbReference>
<feature type="binding site" evidence="10">
    <location>
        <position position="860"/>
    </location>
    <ligand>
        <name>thiamine diphosphate</name>
        <dbReference type="ChEBI" id="CHEBI:58937"/>
    </ligand>
</feature>
<feature type="binding site" evidence="12">
    <location>
        <position position="764"/>
    </location>
    <ligand>
        <name>[4Fe-4S] cluster</name>
        <dbReference type="ChEBI" id="CHEBI:49883"/>
        <label>2</label>
    </ligand>
</feature>
<dbReference type="Gene3D" id="3.30.70.20">
    <property type="match status" value="1"/>
</dbReference>
<dbReference type="InterPro" id="IPR050722">
    <property type="entry name" value="Pyruvate:ferred/Flavod_OxRd"/>
</dbReference>
<feature type="binding site" evidence="12">
    <location>
        <position position="703"/>
    </location>
    <ligand>
        <name>[4Fe-4S] cluster</name>
        <dbReference type="ChEBI" id="CHEBI:49883"/>
        <label>1</label>
    </ligand>
</feature>
<feature type="binding site" evidence="12">
    <location>
        <position position="860"/>
    </location>
    <ligand>
        <name>[4Fe-4S] cluster</name>
        <dbReference type="ChEBI" id="CHEBI:49883"/>
        <label>3</label>
    </ligand>
</feature>
<feature type="domain" description="4Fe-4S ferredoxin-type" evidence="13">
    <location>
        <begin position="691"/>
        <end position="720"/>
    </location>
</feature>
<dbReference type="PANTHER" id="PTHR32154:SF0">
    <property type="entry name" value="PYRUVATE-FLAVODOXIN OXIDOREDUCTASE-RELATED"/>
    <property type="match status" value="1"/>
</dbReference>
<dbReference type="InterPro" id="IPR002880">
    <property type="entry name" value="Pyrv_Fd/Flavodoxin_OxRdtase_N"/>
</dbReference>
<keyword evidence="6 9" id="KW-0560">Oxidoreductase</keyword>
<feature type="site" description="Important for catalytic activity" evidence="11">
    <location>
        <position position="124"/>
    </location>
</feature>
<feature type="binding site" evidence="10">
    <location>
        <position position="41"/>
    </location>
    <ligand>
        <name>pyruvate</name>
        <dbReference type="ChEBI" id="CHEBI:15361"/>
    </ligand>
</feature>
<dbReference type="FunFam" id="3.40.50.920:FF:000007">
    <property type="entry name" value="Pyruvate:ferredoxin (Flavodoxin) oxidoreductase"/>
    <property type="match status" value="1"/>
</dbReference>
<feature type="binding site" evidence="10">
    <location>
        <position position="74"/>
    </location>
    <ligand>
        <name>thiamine diphosphate</name>
        <dbReference type="ChEBI" id="CHEBI:58937"/>
    </ligand>
</feature>
<evidence type="ECO:0000313" key="14">
    <source>
        <dbReference type="EMBL" id="QNA43762.1"/>
    </source>
</evidence>
<feature type="binding site" evidence="12">
    <location>
        <position position="700"/>
    </location>
    <ligand>
        <name>[4Fe-4S] cluster</name>
        <dbReference type="ChEBI" id="CHEBI:49883"/>
        <label>1</label>
    </ligand>
</feature>
<dbReference type="RefSeq" id="WP_182802024.1">
    <property type="nucleotide sequence ID" value="NZ_CP060007.1"/>
</dbReference>
<dbReference type="InterPro" id="IPR029061">
    <property type="entry name" value="THDP-binding"/>
</dbReference>
<dbReference type="SMART" id="SM00890">
    <property type="entry name" value="EKR"/>
    <property type="match status" value="1"/>
</dbReference>
<feature type="binding site" evidence="10">
    <location>
        <position position="124"/>
    </location>
    <ligand>
        <name>pyruvate</name>
        <dbReference type="ChEBI" id="CHEBI:15361"/>
    </ligand>
</feature>
<dbReference type="InterPro" id="IPR017896">
    <property type="entry name" value="4Fe4S_Fe-S-bd"/>
</dbReference>
<feature type="binding site" evidence="12">
    <location>
        <position position="835"/>
    </location>
    <ligand>
        <name>[4Fe-4S] cluster</name>
        <dbReference type="ChEBI" id="CHEBI:49883"/>
        <label>3</label>
    </ligand>
</feature>
<dbReference type="CDD" id="cd07034">
    <property type="entry name" value="TPP_PYR_PFOR_IOR-alpha_like"/>
    <property type="match status" value="1"/>
</dbReference>
<feature type="binding site" evidence="12">
    <location>
        <position position="832"/>
    </location>
    <ligand>
        <name>[4Fe-4S] cluster</name>
        <dbReference type="ChEBI" id="CHEBI:49883"/>
        <label>3</label>
    </ligand>
</feature>
<dbReference type="GO" id="GO:0006979">
    <property type="term" value="P:response to oxidative stress"/>
    <property type="evidence" value="ECO:0007669"/>
    <property type="project" value="TreeGrafter"/>
</dbReference>
<dbReference type="EMBL" id="CP060007">
    <property type="protein sequence ID" value="QNA43762.1"/>
    <property type="molecule type" value="Genomic_DNA"/>
</dbReference>
<dbReference type="GO" id="GO:0044281">
    <property type="term" value="P:small molecule metabolic process"/>
    <property type="evidence" value="ECO:0007669"/>
    <property type="project" value="UniProtKB-ARBA"/>
</dbReference>
<keyword evidence="4 12" id="KW-0479">Metal-binding</keyword>
<dbReference type="InterPro" id="IPR033412">
    <property type="entry name" value="PFOR_II"/>
</dbReference>
<dbReference type="Pfam" id="PF02775">
    <property type="entry name" value="TPP_enzyme_C"/>
    <property type="match status" value="1"/>
</dbReference>
<evidence type="ECO:0000256" key="10">
    <source>
        <dbReference type="PIRSR" id="PIRSR000159-1"/>
    </source>
</evidence>
<evidence type="ECO:0000313" key="15">
    <source>
        <dbReference type="Proteomes" id="UP000515344"/>
    </source>
</evidence>
<feature type="binding site" evidence="12">
    <location>
        <position position="758"/>
    </location>
    <ligand>
        <name>[4Fe-4S] cluster</name>
        <dbReference type="ChEBI" id="CHEBI:49883"/>
        <label>2</label>
    </ligand>
</feature>
<keyword evidence="7 12" id="KW-0408">Iron</keyword>
<evidence type="ECO:0000256" key="7">
    <source>
        <dbReference type="ARBA" id="ARBA00023004"/>
    </source>
</evidence>
<evidence type="ECO:0000256" key="4">
    <source>
        <dbReference type="ARBA" id="ARBA00022723"/>
    </source>
</evidence>
<dbReference type="Pfam" id="PF13484">
    <property type="entry name" value="Fer4_16"/>
    <property type="match status" value="1"/>
</dbReference>
<dbReference type="InterPro" id="IPR002869">
    <property type="entry name" value="Pyrv_flavodox_OxRed_cen"/>
</dbReference>
<keyword evidence="3 12" id="KW-0004">4Fe-4S</keyword>
<evidence type="ECO:0000259" key="13">
    <source>
        <dbReference type="PROSITE" id="PS51379"/>
    </source>
</evidence>
<dbReference type="GO" id="GO:0030976">
    <property type="term" value="F:thiamine pyrophosphate binding"/>
    <property type="evidence" value="ECO:0007669"/>
    <property type="project" value="InterPro"/>
</dbReference>
<dbReference type="Gene3D" id="4.10.780.10">
    <property type="entry name" value="Pyruvate-flavodoxin oxidoreductase, EKR domain"/>
    <property type="match status" value="1"/>
</dbReference>
<evidence type="ECO:0000256" key="1">
    <source>
        <dbReference type="ARBA" id="ARBA00009032"/>
    </source>
</evidence>
<feature type="binding site" evidence="12">
    <location>
        <position position="706"/>
    </location>
    <ligand>
        <name>[4Fe-4S] cluster</name>
        <dbReference type="ChEBI" id="CHEBI:49883"/>
        <label>1</label>
    </ligand>
</feature>
<proteinExistence type="inferred from homology"/>
<dbReference type="SUPFAM" id="SSF53323">
    <property type="entry name" value="Pyruvate-ferredoxin oxidoreductase, PFOR, domain III"/>
    <property type="match status" value="1"/>
</dbReference>
<evidence type="ECO:0000256" key="3">
    <source>
        <dbReference type="ARBA" id="ARBA00022485"/>
    </source>
</evidence>
<dbReference type="InterPro" id="IPR009014">
    <property type="entry name" value="Transketo_C/PFOR_II"/>
</dbReference>
<dbReference type="GO" id="GO:0051539">
    <property type="term" value="F:4 iron, 4 sulfur cluster binding"/>
    <property type="evidence" value="ECO:0007669"/>
    <property type="project" value="UniProtKB-KW"/>
</dbReference>
<dbReference type="NCBIfam" id="TIGR02176">
    <property type="entry name" value="pyruv_ox_red"/>
    <property type="match status" value="1"/>
</dbReference>
<dbReference type="InterPro" id="IPR019752">
    <property type="entry name" value="Pyrv/ketoisovalerate_OxRed_cat"/>
</dbReference>
<dbReference type="InterPro" id="IPR017900">
    <property type="entry name" value="4Fe4S_Fe_S_CS"/>
</dbReference>
<evidence type="ECO:0000256" key="12">
    <source>
        <dbReference type="PIRSR" id="PIRSR000159-50"/>
    </source>
</evidence>
<feature type="binding site" evidence="10">
    <location>
        <begin position="982"/>
        <end position="985"/>
    </location>
    <ligand>
        <name>thiamine diphosphate</name>
        <dbReference type="ChEBI" id="CHEBI:58937"/>
    </ligand>
</feature>
<evidence type="ECO:0000256" key="9">
    <source>
        <dbReference type="PIRNR" id="PIRNR000159"/>
    </source>
</evidence>
<dbReference type="AlphaFoldDB" id="A0A7G5XE59"/>
<evidence type="ECO:0000256" key="2">
    <source>
        <dbReference type="ARBA" id="ARBA00022448"/>
    </source>
</evidence>
<dbReference type="InterPro" id="IPR011895">
    <property type="entry name" value="Pyrv_flavodox_OxRed"/>
</dbReference>
<keyword evidence="14" id="KW-0670">Pyruvate</keyword>
<feature type="binding site" evidence="12">
    <location>
        <position position="761"/>
    </location>
    <ligand>
        <name>[4Fe-4S] cluster</name>
        <dbReference type="ChEBI" id="CHEBI:49883"/>
        <label>2</label>
    </ligand>
</feature>
<dbReference type="PROSITE" id="PS00198">
    <property type="entry name" value="4FE4S_FER_1"/>
    <property type="match status" value="2"/>
</dbReference>
<dbReference type="GO" id="GO:0016903">
    <property type="term" value="F:oxidoreductase activity, acting on the aldehyde or oxo group of donors"/>
    <property type="evidence" value="ECO:0007669"/>
    <property type="project" value="InterPro"/>
</dbReference>
<sequence length="1185" mass="131075">MEATTNPVAQDKALYEVMDGNEAAAYIAYKCNEVCAIYPITPSSTMGEWADEWSAKGMKNIFGTVPRIMEMQSEAGAAGAIHGALQGGALASTFTASQGLLLMIPNMYKIAGELTPTVFHIAARSLATHALSIFGDHSDVMAVRSTGFAMLFGNNPQEVMDMALIAQSATLKARVPFLNIFDGFRTSHELNEVEVIPDEIIEQMMDMEAIHAHRNRALNPNNPSIRGTAQNPDVFFQNREAANTYHANVPSIVQSTMDEFAKLTGRQYNLYEYYGHAHPDRVIIIMGSGAGAVKETVDYLNERGSHVGMIVVRLFRPLDVQAFINTIPKSVVSIAVLDRSKEPNGIGEALYMNVVNALNEAQENHHAHVIGGRYGLSSKEFTPAMVKAVFRELKKDKPKNHFTIGIDDDVTHTSLEYDKTFNLETQHKFRGLFFGLGADGTVSANKNSIKIIGDKTNDHVQGYFVYDSKKSGSLTVSHLRFGENPIHSTYLVQSANFVACHHFNYLTKYDILKDAEEGAVFLLNAPYEKDELWGMLPKKIQEEIIHKKLKFYGINAYTVAKEAGMGNRINTILQTCFFAISNVLPREEAIAKIKEAIYDTYWKKGEAVVQKNYEAVDQTLANLYEVDYSKYVVGNRPIGDTVSDTAPDFVKEVLGKIIAGEGDELPVSAFPIDGTFPSGTTKWEKRNIADAVPVWDTSLCTQCGKCFMICPHAAIRPKVYDKTLLTEAPAGFKHVDPIGKEWNKETEAYTLQVSTEDCTGCTLCVEFCPITSKTDPGHKAINMMDKTGIQEQEKENWDYFLTLPEVDRTRVNKNTVKGSQFFQPLFEFSGACAGCGETPYLKLLTQLFGERMIVANATGCSSIFGGNLPTTPWTKNKEGVGPAWANSLFEDNAEFGLGISMASSKKHEMALQLMDELRPMIGEELVDKIINNSGTTEAALLEKHELVKDLKRRLSGERSMAALNLFHLADFLEEKSIWIIGGDGWAYDIGYGGLDHVLSTGENVNIMVLDTEVYSNTGGQKSKSTPLGSSAKFSVNGKTTGKKDLAMQAIAHGTAYVAQIAMGGNDMHTIRTILEAEAYPGPSLIIAYSHCIAHGIDMAHGAEEQDFAVKSGYWPLFHYNPMKPRGQRFVVDSKDPSLDLAEFMYHENRFNIIKAKDPELAARFMEQAQDAKVSRWERLETLKGL</sequence>
<dbReference type="FunFam" id="3.40.920.10:FF:000001">
    <property type="entry name" value="Pyruvate:ferredoxin (Flavodoxin) oxidoreductase"/>
    <property type="match status" value="1"/>
</dbReference>
<evidence type="ECO:0000256" key="5">
    <source>
        <dbReference type="ARBA" id="ARBA00022982"/>
    </source>
</evidence>